<name>A0ABR1DNG6_NECAM</name>
<organism evidence="2 3">
    <name type="scientific">Necator americanus</name>
    <name type="common">Human hookworm</name>
    <dbReference type="NCBI Taxonomy" id="51031"/>
    <lineage>
        <taxon>Eukaryota</taxon>
        <taxon>Metazoa</taxon>
        <taxon>Ecdysozoa</taxon>
        <taxon>Nematoda</taxon>
        <taxon>Chromadorea</taxon>
        <taxon>Rhabditida</taxon>
        <taxon>Rhabditina</taxon>
        <taxon>Rhabditomorpha</taxon>
        <taxon>Strongyloidea</taxon>
        <taxon>Ancylostomatidae</taxon>
        <taxon>Bunostominae</taxon>
        <taxon>Necator</taxon>
    </lineage>
</organism>
<protein>
    <submittedName>
        <fullName evidence="2">Uncharacterized protein</fullName>
    </submittedName>
</protein>
<feature type="transmembrane region" description="Helical" evidence="1">
    <location>
        <begin position="96"/>
        <end position="114"/>
    </location>
</feature>
<keyword evidence="1" id="KW-1133">Transmembrane helix</keyword>
<comment type="caution">
    <text evidence="2">The sequence shown here is derived from an EMBL/GenBank/DDBJ whole genome shotgun (WGS) entry which is preliminary data.</text>
</comment>
<keyword evidence="1" id="KW-0812">Transmembrane</keyword>
<accession>A0ABR1DNG6</accession>
<evidence type="ECO:0000313" key="2">
    <source>
        <dbReference type="EMBL" id="KAK6751016.1"/>
    </source>
</evidence>
<evidence type="ECO:0000256" key="1">
    <source>
        <dbReference type="SAM" id="Phobius"/>
    </source>
</evidence>
<dbReference type="Proteomes" id="UP001303046">
    <property type="component" value="Unassembled WGS sequence"/>
</dbReference>
<sequence>MEIREVLEARPQNLIAVSARLYRECVQRGKRTLSLQQRFQDKENGRTGPVYTSISITELIASISTVVVYACIGAAISEEDGAKYLILSDVLDLIDSYRYLFINTTILLNSFLWSREQKKVLIDHATGDQYFKQLHSSWT</sequence>
<gene>
    <name evidence="2" type="primary">Necator_chrIV.g16078</name>
    <name evidence="2" type="ORF">RB195_002782</name>
</gene>
<evidence type="ECO:0000313" key="3">
    <source>
        <dbReference type="Proteomes" id="UP001303046"/>
    </source>
</evidence>
<dbReference type="EMBL" id="JAVFWL010000004">
    <property type="protein sequence ID" value="KAK6751016.1"/>
    <property type="molecule type" value="Genomic_DNA"/>
</dbReference>
<keyword evidence="1" id="KW-0472">Membrane</keyword>
<feature type="transmembrane region" description="Helical" evidence="1">
    <location>
        <begin position="56"/>
        <end position="76"/>
    </location>
</feature>
<keyword evidence="3" id="KW-1185">Reference proteome</keyword>
<reference evidence="2 3" key="1">
    <citation type="submission" date="2023-08" db="EMBL/GenBank/DDBJ databases">
        <title>A Necator americanus chromosomal reference genome.</title>
        <authorList>
            <person name="Ilik V."/>
            <person name="Petrzelkova K.J."/>
            <person name="Pardy F."/>
            <person name="Fuh T."/>
            <person name="Niatou-Singa F.S."/>
            <person name="Gouil Q."/>
            <person name="Baker L."/>
            <person name="Ritchie M.E."/>
            <person name="Jex A.R."/>
            <person name="Gazzola D."/>
            <person name="Li H."/>
            <person name="Toshio Fujiwara R."/>
            <person name="Zhan B."/>
            <person name="Aroian R.V."/>
            <person name="Pafco B."/>
            <person name="Schwarz E.M."/>
        </authorList>
    </citation>
    <scope>NUCLEOTIDE SEQUENCE [LARGE SCALE GENOMIC DNA]</scope>
    <source>
        <strain evidence="2 3">Aroian</strain>
        <tissue evidence="2">Whole animal</tissue>
    </source>
</reference>
<proteinExistence type="predicted"/>